<feature type="region of interest" description="Disordered" evidence="1">
    <location>
        <begin position="41"/>
        <end position="78"/>
    </location>
</feature>
<organism evidence="3 4">
    <name type="scientific">Candidatus Gottesmanbacteria bacterium RBG_16_37_8</name>
    <dbReference type="NCBI Taxonomy" id="1798371"/>
    <lineage>
        <taxon>Bacteria</taxon>
        <taxon>Candidatus Gottesmaniibacteriota</taxon>
    </lineage>
</organism>
<gene>
    <name evidence="3" type="ORF">A2W14_04550</name>
</gene>
<keyword evidence="2" id="KW-1133">Transmembrane helix</keyword>
<reference evidence="3 4" key="1">
    <citation type="journal article" date="2016" name="Nat. Commun.">
        <title>Thousands of microbial genomes shed light on interconnected biogeochemical processes in an aquifer system.</title>
        <authorList>
            <person name="Anantharaman K."/>
            <person name="Brown C.T."/>
            <person name="Hug L.A."/>
            <person name="Sharon I."/>
            <person name="Castelle C.J."/>
            <person name="Probst A.J."/>
            <person name="Thomas B.C."/>
            <person name="Singh A."/>
            <person name="Wilkins M.J."/>
            <person name="Karaoz U."/>
            <person name="Brodie E.L."/>
            <person name="Williams K.H."/>
            <person name="Hubbard S.S."/>
            <person name="Banfield J.F."/>
        </authorList>
    </citation>
    <scope>NUCLEOTIDE SEQUENCE [LARGE SCALE GENOMIC DNA]</scope>
</reference>
<feature type="compositionally biased region" description="Low complexity" evidence="1">
    <location>
        <begin position="41"/>
        <end position="50"/>
    </location>
</feature>
<protein>
    <submittedName>
        <fullName evidence="3">Uncharacterized protein</fullName>
    </submittedName>
</protein>
<evidence type="ECO:0000256" key="2">
    <source>
        <dbReference type="SAM" id="Phobius"/>
    </source>
</evidence>
<evidence type="ECO:0000313" key="3">
    <source>
        <dbReference type="EMBL" id="OGG03110.1"/>
    </source>
</evidence>
<comment type="caution">
    <text evidence="3">The sequence shown here is derived from an EMBL/GenBank/DDBJ whole genome shotgun (WGS) entry which is preliminary data.</text>
</comment>
<sequence>MIDKKTLALFFGLIVLVVFIYFLSKTTDLKRFFSFPGDFSASPSASISSPENQGRSNFSDLLESPTPSPEPPTPTTTL</sequence>
<keyword evidence="2" id="KW-0472">Membrane</keyword>
<name>A0A1F5YSD7_9BACT</name>
<dbReference type="Proteomes" id="UP000176665">
    <property type="component" value="Unassembled WGS sequence"/>
</dbReference>
<dbReference type="STRING" id="1798371.A2W14_04550"/>
<feature type="compositionally biased region" description="Pro residues" evidence="1">
    <location>
        <begin position="66"/>
        <end position="78"/>
    </location>
</feature>
<feature type="transmembrane region" description="Helical" evidence="2">
    <location>
        <begin position="6"/>
        <end position="24"/>
    </location>
</feature>
<proteinExistence type="predicted"/>
<evidence type="ECO:0000256" key="1">
    <source>
        <dbReference type="SAM" id="MobiDB-lite"/>
    </source>
</evidence>
<dbReference type="EMBL" id="MFJA01000039">
    <property type="protein sequence ID" value="OGG03110.1"/>
    <property type="molecule type" value="Genomic_DNA"/>
</dbReference>
<accession>A0A1F5YSD7</accession>
<evidence type="ECO:0000313" key="4">
    <source>
        <dbReference type="Proteomes" id="UP000176665"/>
    </source>
</evidence>
<keyword evidence="2" id="KW-0812">Transmembrane</keyword>
<dbReference type="AlphaFoldDB" id="A0A1F5YSD7"/>